<proteinExistence type="predicted"/>
<name>A0A0B6RLH5_BURPL</name>
<dbReference type="HOGENOM" id="CLU_153798_0_0_4"/>
<dbReference type="EMBL" id="CP002580">
    <property type="protein sequence ID" value="AJK46187.1"/>
    <property type="molecule type" value="Genomic_DNA"/>
</dbReference>
<dbReference type="SUPFAM" id="SSF110849">
    <property type="entry name" value="ParB/Sulfiredoxin"/>
    <property type="match status" value="1"/>
</dbReference>
<reference evidence="1 2" key="2">
    <citation type="journal article" date="2016" name="Appl. Microbiol. Biotechnol.">
        <title>Mutations improving production and secretion of extracellular lipase by Burkholderia glumae PG1.</title>
        <authorList>
            <person name="Knapp A."/>
            <person name="Voget S."/>
            <person name="Gao R."/>
            <person name="Zaburannyi N."/>
            <person name="Krysciak D."/>
            <person name="Breuer M."/>
            <person name="Hauer B."/>
            <person name="Streit W.R."/>
            <person name="Muller R."/>
            <person name="Daniel R."/>
            <person name="Jaeger K.E."/>
        </authorList>
    </citation>
    <scope>NUCLEOTIDE SEQUENCE [LARGE SCALE GENOMIC DNA]</scope>
    <source>
        <strain evidence="1 2">PG1</strain>
    </source>
</reference>
<reference evidence="2" key="1">
    <citation type="submission" date="2011-03" db="EMBL/GenBank/DDBJ databases">
        <authorList>
            <person name="Voget S."/>
            <person name="Streit W.R."/>
            <person name="Jaeger K.E."/>
            <person name="Daniel R."/>
        </authorList>
    </citation>
    <scope>NUCLEOTIDE SEQUENCE [LARGE SCALE GENOMIC DNA]</scope>
    <source>
        <strain evidence="2">PG1</strain>
    </source>
</reference>
<evidence type="ECO:0000313" key="2">
    <source>
        <dbReference type="Proteomes" id="UP000031838"/>
    </source>
</evidence>
<evidence type="ECO:0000313" key="1">
    <source>
        <dbReference type="EMBL" id="AJK46187.1"/>
    </source>
</evidence>
<organism evidence="1 2">
    <name type="scientific">Burkholderia plantarii</name>
    <dbReference type="NCBI Taxonomy" id="41899"/>
    <lineage>
        <taxon>Bacteria</taxon>
        <taxon>Pseudomonadati</taxon>
        <taxon>Pseudomonadota</taxon>
        <taxon>Betaproteobacteria</taxon>
        <taxon>Burkholderiales</taxon>
        <taxon>Burkholderiaceae</taxon>
        <taxon>Burkholderia</taxon>
    </lineage>
</organism>
<dbReference type="KEGG" id="bgp:BGL_1c16780"/>
<evidence type="ECO:0008006" key="3">
    <source>
        <dbReference type="Google" id="ProtNLM"/>
    </source>
</evidence>
<sequence>MNAPLISSQRHLDRELVARKAERFAVFIVHVADVNMRGKPYRLVIDGHHNLAAAKLAGVDPVWRAPASKWSRIEKSMSPPQFERFLINNLTDSDYYFVDTGEVVQDLLGVEPARTTTEDGK</sequence>
<protein>
    <recommendedName>
        <fullName evidence="3">ParB-like nuclease</fullName>
    </recommendedName>
</protein>
<dbReference type="InterPro" id="IPR036086">
    <property type="entry name" value="ParB/Sulfiredoxin_sf"/>
</dbReference>
<accession>A0A0B6RLH5</accession>
<dbReference type="AlphaFoldDB" id="A0A0B6RLH5"/>
<keyword evidence="2" id="KW-1185">Reference proteome</keyword>
<dbReference type="RefSeq" id="WP_042624769.1">
    <property type="nucleotide sequence ID" value="NZ_CP002580.1"/>
</dbReference>
<gene>
    <name evidence="1" type="ORF">BGL_1c16780</name>
</gene>
<dbReference type="Proteomes" id="UP000031838">
    <property type="component" value="Chromosome 1"/>
</dbReference>